<organism evidence="1 2">
    <name type="scientific">Prevotella veroralis F0319</name>
    <dbReference type="NCBI Taxonomy" id="649761"/>
    <lineage>
        <taxon>Bacteria</taxon>
        <taxon>Pseudomonadati</taxon>
        <taxon>Bacteroidota</taxon>
        <taxon>Bacteroidia</taxon>
        <taxon>Bacteroidales</taxon>
        <taxon>Prevotellaceae</taxon>
        <taxon>Prevotella</taxon>
    </lineage>
</organism>
<evidence type="ECO:0000313" key="2">
    <source>
        <dbReference type="Proteomes" id="UP000003327"/>
    </source>
</evidence>
<reference evidence="1 2" key="1">
    <citation type="submission" date="2009-09" db="EMBL/GenBank/DDBJ databases">
        <authorList>
            <person name="Weinstock G."/>
            <person name="Sodergren E."/>
            <person name="Clifton S."/>
            <person name="Fulton L."/>
            <person name="Fulton B."/>
            <person name="Courtney L."/>
            <person name="Fronick C."/>
            <person name="Harrison M."/>
            <person name="Strong C."/>
            <person name="Farmer C."/>
            <person name="Delahaunty K."/>
            <person name="Markovic C."/>
            <person name="Hall O."/>
            <person name="Minx P."/>
            <person name="Tomlinson C."/>
            <person name="Mitreva M."/>
            <person name="Nelson J."/>
            <person name="Hou S."/>
            <person name="Wollam A."/>
            <person name="Pepin K.H."/>
            <person name="Johnson M."/>
            <person name="Bhonagiri V."/>
            <person name="Nash W.E."/>
            <person name="Warren W."/>
            <person name="Chinwalla A."/>
            <person name="Mardis E.R."/>
            <person name="Wilson R.K."/>
        </authorList>
    </citation>
    <scope>NUCLEOTIDE SEQUENCE [LARGE SCALE GENOMIC DNA]</scope>
    <source>
        <strain evidence="1 2">F0319</strain>
    </source>
</reference>
<dbReference type="EMBL" id="ACVA01000039">
    <property type="protein sequence ID" value="EEX18373.1"/>
    <property type="molecule type" value="Genomic_DNA"/>
</dbReference>
<name>C9MQ54_9BACT</name>
<keyword evidence="2" id="KW-1185">Reference proteome</keyword>
<dbReference type="HOGENOM" id="CLU_3156450_0_0_10"/>
<protein>
    <submittedName>
        <fullName evidence="1">Uncharacterized protein</fullName>
    </submittedName>
</protein>
<comment type="caution">
    <text evidence="1">The sequence shown here is derived from an EMBL/GenBank/DDBJ whole genome shotgun (WGS) entry which is preliminary data.</text>
</comment>
<gene>
    <name evidence="1" type="ORF">HMPREF0973_01753</name>
</gene>
<dbReference type="Proteomes" id="UP000003327">
    <property type="component" value="Unassembled WGS sequence"/>
</dbReference>
<sequence>MKTNSKKGAIRNAKKSSRTKLKLFANSFLFVRELFIKSFINHLKGRDK</sequence>
<proteinExistence type="predicted"/>
<accession>C9MQ54</accession>
<dbReference type="AlphaFoldDB" id="C9MQ54"/>
<evidence type="ECO:0000313" key="1">
    <source>
        <dbReference type="EMBL" id="EEX18373.1"/>
    </source>
</evidence>